<dbReference type="eggNOG" id="ENOG502QS9P">
    <property type="taxonomic scope" value="Eukaryota"/>
</dbReference>
<gene>
    <name evidence="2" type="ORF">RCOM_0613890</name>
</gene>
<evidence type="ECO:0000313" key="2">
    <source>
        <dbReference type="EMBL" id="EEF33855.1"/>
    </source>
</evidence>
<dbReference type="EMBL" id="EQ974096">
    <property type="protein sequence ID" value="EEF33855.1"/>
    <property type="molecule type" value="Genomic_DNA"/>
</dbReference>
<feature type="compositionally biased region" description="Basic and acidic residues" evidence="1">
    <location>
        <begin position="141"/>
        <end position="156"/>
    </location>
</feature>
<evidence type="ECO:0008006" key="4">
    <source>
        <dbReference type="Google" id="ProtNLM"/>
    </source>
</evidence>
<dbReference type="PANTHER" id="PTHR33671:SF2">
    <property type="entry name" value="N-METHYLTRANSFERASE, PUTATIVE (DUF688)-RELATED"/>
    <property type="match status" value="1"/>
</dbReference>
<sequence length="607" mass="67131">MLLKNLMEEKQLDFNQPLLSVRRFSSTVSTIEADNKKKTENAFSKVPPLPKYKSELKSGPVRNPGTVPFVWERSPGKPKCEIKPQTVALQQPPMIPKLPPGRMLNVERQGLNKAPGGTAAGQCEARNGLLGSYGFSSSDRNVIKEESSREKMEKTDMSGSEDDETYVDALDTLSRSESFFLNCSISGVSGLDGPDMKPSGTFSTDPQTRDFMMGRFLPAAKAMASETPQHSTKKQPAAQEQPRQIKKTLGVEKYHPFNECRRQSDMPHCSQCSGVKEIEQEDDDYNYEGPDNSSPKVCGLFPRLCLQNSFCLLSPVPGMRKQVQLPISLSHMTKVKPSYAACCTETMNEGNGTSPYHDKFSQSAVSEEKGFLGVPEKPKNSGARGFNAHAKGGKNFRELLANERNEWESAPASSLVEKTLYIDSVQMIKPQTSNSSSPDTKDLINCRRDDQDKEIDGTATFDSSFQDIKNANSAYPKVNVLPEKSSIQDPIKMTRENVADNGKTDLKSQLCTELGDQETPDSCYTLHPLPPPLPKSPSESWLKRTLPAVSSKHTSLKSFPGMHAYPVVQAPKVQSPDLKWETIVKTSNVQCGHLRFSEELLVPIPEV</sequence>
<dbReference type="InterPro" id="IPR007789">
    <property type="entry name" value="DUF688"/>
</dbReference>
<name>B9SRC4_RICCO</name>
<dbReference type="STRING" id="3988.B9SRC4"/>
<dbReference type="Proteomes" id="UP000008311">
    <property type="component" value="Unassembled WGS sequence"/>
</dbReference>
<feature type="region of interest" description="Disordered" evidence="1">
    <location>
        <begin position="141"/>
        <end position="163"/>
    </location>
</feature>
<evidence type="ECO:0000256" key="1">
    <source>
        <dbReference type="SAM" id="MobiDB-lite"/>
    </source>
</evidence>
<evidence type="ECO:0000313" key="3">
    <source>
        <dbReference type="Proteomes" id="UP000008311"/>
    </source>
</evidence>
<dbReference type="Pfam" id="PF05097">
    <property type="entry name" value="DUF688"/>
    <property type="match status" value="2"/>
</dbReference>
<dbReference type="FunCoup" id="B9SRC4">
    <property type="interactions" value="752"/>
</dbReference>
<dbReference type="InParanoid" id="B9SRC4"/>
<reference evidence="3" key="1">
    <citation type="journal article" date="2010" name="Nat. Biotechnol.">
        <title>Draft genome sequence of the oilseed species Ricinus communis.</title>
        <authorList>
            <person name="Chan A.P."/>
            <person name="Crabtree J."/>
            <person name="Zhao Q."/>
            <person name="Lorenzi H."/>
            <person name="Orvis J."/>
            <person name="Puiu D."/>
            <person name="Melake-Berhan A."/>
            <person name="Jones K.M."/>
            <person name="Redman J."/>
            <person name="Chen G."/>
            <person name="Cahoon E.B."/>
            <person name="Gedil M."/>
            <person name="Stanke M."/>
            <person name="Haas B.J."/>
            <person name="Wortman J.R."/>
            <person name="Fraser-Liggett C.M."/>
            <person name="Ravel J."/>
            <person name="Rabinowicz P.D."/>
        </authorList>
    </citation>
    <scope>NUCLEOTIDE SEQUENCE [LARGE SCALE GENOMIC DNA]</scope>
    <source>
        <strain evidence="3">cv. Hale</strain>
    </source>
</reference>
<accession>B9SRC4</accession>
<feature type="region of interest" description="Disordered" evidence="1">
    <location>
        <begin position="223"/>
        <end position="244"/>
    </location>
</feature>
<dbReference type="AlphaFoldDB" id="B9SRC4"/>
<keyword evidence="3" id="KW-1185">Reference proteome</keyword>
<organism evidence="2 3">
    <name type="scientific">Ricinus communis</name>
    <name type="common">Castor bean</name>
    <dbReference type="NCBI Taxonomy" id="3988"/>
    <lineage>
        <taxon>Eukaryota</taxon>
        <taxon>Viridiplantae</taxon>
        <taxon>Streptophyta</taxon>
        <taxon>Embryophyta</taxon>
        <taxon>Tracheophyta</taxon>
        <taxon>Spermatophyta</taxon>
        <taxon>Magnoliopsida</taxon>
        <taxon>eudicotyledons</taxon>
        <taxon>Gunneridae</taxon>
        <taxon>Pentapetalae</taxon>
        <taxon>rosids</taxon>
        <taxon>fabids</taxon>
        <taxon>Malpighiales</taxon>
        <taxon>Euphorbiaceae</taxon>
        <taxon>Acalyphoideae</taxon>
        <taxon>Acalypheae</taxon>
        <taxon>Ricinus</taxon>
    </lineage>
</organism>
<protein>
    <recommendedName>
        <fullName evidence="4">DUF688 domain-containing protein</fullName>
    </recommendedName>
</protein>
<dbReference type="PANTHER" id="PTHR33671">
    <property type="entry name" value="N-METHYLTRANSFERASE, PUTATIVE (DUF688)-RELATED"/>
    <property type="match status" value="1"/>
</dbReference>
<proteinExistence type="predicted"/>